<gene>
    <name evidence="5" type="ORF">Q4F19_03220</name>
</gene>
<dbReference type="InterPro" id="IPR052355">
    <property type="entry name" value="CENP-V-like"/>
</dbReference>
<feature type="domain" description="CENP-V/GFA" evidence="4">
    <location>
        <begin position="3"/>
        <end position="111"/>
    </location>
</feature>
<dbReference type="PANTHER" id="PTHR28620:SF1">
    <property type="entry name" value="CENP-V_GFA DOMAIN-CONTAINING PROTEIN"/>
    <property type="match status" value="1"/>
</dbReference>
<keyword evidence="3" id="KW-0862">Zinc</keyword>
<comment type="similarity">
    <text evidence="1">Belongs to the Gfa family.</text>
</comment>
<dbReference type="InterPro" id="IPR011057">
    <property type="entry name" value="Mss4-like_sf"/>
</dbReference>
<evidence type="ECO:0000313" key="6">
    <source>
        <dbReference type="Proteomes" id="UP001169764"/>
    </source>
</evidence>
<organism evidence="5 6">
    <name type="scientific">Sphingomonas natans</name>
    <dbReference type="NCBI Taxonomy" id="3063330"/>
    <lineage>
        <taxon>Bacteria</taxon>
        <taxon>Pseudomonadati</taxon>
        <taxon>Pseudomonadota</taxon>
        <taxon>Alphaproteobacteria</taxon>
        <taxon>Sphingomonadales</taxon>
        <taxon>Sphingomonadaceae</taxon>
        <taxon>Sphingomonas</taxon>
    </lineage>
</organism>
<dbReference type="SUPFAM" id="SSF51316">
    <property type="entry name" value="Mss4-like"/>
    <property type="match status" value="1"/>
</dbReference>
<keyword evidence="6" id="KW-1185">Reference proteome</keyword>
<name>A0ABT8Y6N1_9SPHN</name>
<dbReference type="Pfam" id="PF04828">
    <property type="entry name" value="GFA"/>
    <property type="match status" value="1"/>
</dbReference>
<evidence type="ECO:0000256" key="2">
    <source>
        <dbReference type="ARBA" id="ARBA00022723"/>
    </source>
</evidence>
<accession>A0ABT8Y6N1</accession>
<evidence type="ECO:0000313" key="5">
    <source>
        <dbReference type="EMBL" id="MDO6413384.1"/>
    </source>
</evidence>
<evidence type="ECO:0000259" key="4">
    <source>
        <dbReference type="PROSITE" id="PS51891"/>
    </source>
</evidence>
<keyword evidence="2" id="KW-0479">Metal-binding</keyword>
<evidence type="ECO:0000256" key="3">
    <source>
        <dbReference type="ARBA" id="ARBA00022833"/>
    </source>
</evidence>
<dbReference type="Proteomes" id="UP001169764">
    <property type="component" value="Unassembled WGS sequence"/>
</dbReference>
<sequence>MKIEGGCHCELVRWEAKLPEGPVEVLDCDCSICRMTGYLHVIVAESDFTLVEGKKEITTYRFGSGKARHIFCSQCGIKSYYKPRSHPDGISLNLRCIDDAETLETRVVAFDGKNHPGAIA</sequence>
<dbReference type="EMBL" id="JAUOTP010000001">
    <property type="protein sequence ID" value="MDO6413384.1"/>
    <property type="molecule type" value="Genomic_DNA"/>
</dbReference>
<proteinExistence type="inferred from homology"/>
<comment type="caution">
    <text evidence="5">The sequence shown here is derived from an EMBL/GenBank/DDBJ whole genome shotgun (WGS) entry which is preliminary data.</text>
</comment>
<dbReference type="RefSeq" id="WP_303539740.1">
    <property type="nucleotide sequence ID" value="NZ_JAUOTP010000001.1"/>
</dbReference>
<protein>
    <submittedName>
        <fullName evidence="5">GFA family protein</fullName>
    </submittedName>
</protein>
<evidence type="ECO:0000256" key="1">
    <source>
        <dbReference type="ARBA" id="ARBA00005495"/>
    </source>
</evidence>
<dbReference type="PANTHER" id="PTHR28620">
    <property type="entry name" value="CENTROMERE PROTEIN V"/>
    <property type="match status" value="1"/>
</dbReference>
<reference evidence="5" key="1">
    <citation type="submission" date="2023-07" db="EMBL/GenBank/DDBJ databases">
        <authorList>
            <person name="Kim M."/>
        </authorList>
    </citation>
    <scope>NUCLEOTIDE SEQUENCE</scope>
    <source>
        <strain evidence="5">BIUV-7</strain>
    </source>
</reference>
<dbReference type="PROSITE" id="PS51891">
    <property type="entry name" value="CENP_V_GFA"/>
    <property type="match status" value="1"/>
</dbReference>
<dbReference type="Gene3D" id="2.170.150.70">
    <property type="match status" value="1"/>
</dbReference>
<dbReference type="InterPro" id="IPR006913">
    <property type="entry name" value="CENP-V/GFA"/>
</dbReference>